<dbReference type="SUPFAM" id="SSF56112">
    <property type="entry name" value="Protein kinase-like (PK-like)"/>
    <property type="match status" value="1"/>
</dbReference>
<reference evidence="2" key="1">
    <citation type="journal article" date="2016" name="Nat. Commun.">
        <title>The Gonium pectorale genome demonstrates co-option of cell cycle regulation during the evolution of multicellularity.</title>
        <authorList>
            <person name="Hanschen E.R."/>
            <person name="Marriage T.N."/>
            <person name="Ferris P.J."/>
            <person name="Hamaji T."/>
            <person name="Toyoda A."/>
            <person name="Fujiyama A."/>
            <person name="Neme R."/>
            <person name="Noguchi H."/>
            <person name="Minakuchi Y."/>
            <person name="Suzuki M."/>
            <person name="Kawai-Toyooka H."/>
            <person name="Smith D.R."/>
            <person name="Sparks H."/>
            <person name="Anderson J."/>
            <person name="Bakaric R."/>
            <person name="Luria V."/>
            <person name="Karger A."/>
            <person name="Kirschner M.W."/>
            <person name="Durand P.M."/>
            <person name="Michod R.E."/>
            <person name="Nozaki H."/>
            <person name="Olson B.J."/>
        </authorList>
    </citation>
    <scope>NUCLEOTIDE SEQUENCE [LARGE SCALE GENOMIC DNA]</scope>
    <source>
        <strain evidence="2">NIES-2863</strain>
    </source>
</reference>
<proteinExistence type="predicted"/>
<dbReference type="Gene3D" id="1.10.510.10">
    <property type="entry name" value="Transferase(Phosphotransferase) domain 1"/>
    <property type="match status" value="1"/>
</dbReference>
<evidence type="ECO:0008006" key="3">
    <source>
        <dbReference type="Google" id="ProtNLM"/>
    </source>
</evidence>
<protein>
    <recommendedName>
        <fullName evidence="3">Protein kinase domain-containing protein</fullName>
    </recommendedName>
</protein>
<dbReference type="Proteomes" id="UP000075714">
    <property type="component" value="Unassembled WGS sequence"/>
</dbReference>
<dbReference type="EMBL" id="LSYV01000037">
    <property type="protein sequence ID" value="KXZ47338.1"/>
    <property type="molecule type" value="Genomic_DNA"/>
</dbReference>
<sequence>MAASYHSAKSRFSSRRYVAGASTTPLALLPRSNASRSLVFSDPAAPPSPVGFKLSLLRRLRTVLEGNIELKNAETTNPWLGLLTPVAAPLEELDGLLAIVDALLLGFPPAPPSEDALEAVMGRIFMARQEVALYAAGCSDAKDAVERLPTLTHSALANASTIVQDVSQPQLMQARPYGSAVWFVPRADTAFASAPPAAAATTTNTSLFVPTFPPSSDSFTTSSSASSSSDAASPSPRTSACPHGFVAKVTPCHSPAAYAHLQSNSKLLDPTHLRSVEEAAIETINAGGLQDAAVALHGEDGPFLAPLFVTVRPLAGPPLVDEDRGFDLEVVCIYEYLPDGDGLEVATNRVEGILEAAYCAFHTGRAQLWDVTDAAAGALSATLEELVGCMASAVARAHALGCVVSDNKLANFLPGARGGRGLLTDSEAVDPCGPHEVLPGSGIHTPMFAAPEQMGRDGGIPRRCQASDVWSLGSTAAALLMVAIERAQNYGLLAVAELLQASHGPAARLLAVGDACMDVQLDRRPSAAEVCAMLGVWL</sequence>
<dbReference type="InterPro" id="IPR011009">
    <property type="entry name" value="Kinase-like_dom_sf"/>
</dbReference>
<organism evidence="1 2">
    <name type="scientific">Gonium pectorale</name>
    <name type="common">Green alga</name>
    <dbReference type="NCBI Taxonomy" id="33097"/>
    <lineage>
        <taxon>Eukaryota</taxon>
        <taxon>Viridiplantae</taxon>
        <taxon>Chlorophyta</taxon>
        <taxon>core chlorophytes</taxon>
        <taxon>Chlorophyceae</taxon>
        <taxon>CS clade</taxon>
        <taxon>Chlamydomonadales</taxon>
        <taxon>Volvocaceae</taxon>
        <taxon>Gonium</taxon>
    </lineage>
</organism>
<comment type="caution">
    <text evidence="1">The sequence shown here is derived from an EMBL/GenBank/DDBJ whole genome shotgun (WGS) entry which is preliminary data.</text>
</comment>
<evidence type="ECO:0000313" key="1">
    <source>
        <dbReference type="EMBL" id="KXZ47338.1"/>
    </source>
</evidence>
<gene>
    <name evidence="1" type="ORF">GPECTOR_36g62</name>
</gene>
<dbReference type="AlphaFoldDB" id="A0A150GBX8"/>
<evidence type="ECO:0000313" key="2">
    <source>
        <dbReference type="Proteomes" id="UP000075714"/>
    </source>
</evidence>
<accession>A0A150GBX8</accession>
<name>A0A150GBX8_GONPE</name>
<keyword evidence="2" id="KW-1185">Reference proteome</keyword>